<dbReference type="GO" id="GO:0005829">
    <property type="term" value="C:cytosol"/>
    <property type="evidence" value="ECO:0007669"/>
    <property type="project" value="TreeGrafter"/>
</dbReference>
<organism evidence="4 5">
    <name type="scientific">Leifsonia tongyongensis</name>
    <dbReference type="NCBI Taxonomy" id="1268043"/>
    <lineage>
        <taxon>Bacteria</taxon>
        <taxon>Bacillati</taxon>
        <taxon>Actinomycetota</taxon>
        <taxon>Actinomycetes</taxon>
        <taxon>Micrococcales</taxon>
        <taxon>Microbacteriaceae</taxon>
        <taxon>Leifsonia</taxon>
    </lineage>
</organism>
<sequence length="318" mass="31429">MFSRLISVGNVVVDILAAIPALPGPGGDVVATSSGLAAGGSFNVLAAAQRQGLASAYGGAHGSGPFGELVRASLAREGIDVLLPPVDAVDTGWDVALTAADGERTFITAVGAEALLAPAMLDAIDVAASDAVHVSGYGLLREPNRSAITGWLAALPPACVVLFDPGPLGDRIEPDALAAVRARADWWSGNEAEALAAAGLSRAHESADPADAARMLAAAAPSRRGGAVVRLGESGCLLAVGDGSVERIGGFEVTAVDTNGAGDAHIGAFLAALAQGSAPASAARRANASAALAVSRRGPATSPTASDVDAFLSAHPLN</sequence>
<dbReference type="InterPro" id="IPR002173">
    <property type="entry name" value="Carboh/pur_kinase_PfkB_CS"/>
</dbReference>
<dbReference type="GO" id="GO:0016301">
    <property type="term" value="F:kinase activity"/>
    <property type="evidence" value="ECO:0007669"/>
    <property type="project" value="UniProtKB-KW"/>
</dbReference>
<dbReference type="InterPro" id="IPR011611">
    <property type="entry name" value="PfkB_dom"/>
</dbReference>
<dbReference type="Pfam" id="PF00294">
    <property type="entry name" value="PfkB"/>
    <property type="match status" value="1"/>
</dbReference>
<reference evidence="4 5" key="1">
    <citation type="journal article" date="2014" name="J. Microbiol.">
        <title>Diaminobutyricibacter tongyongensis gen. nov., sp. nov. and Homoserinibacter gongjuensis gen. nov., sp. nov. belong to the family Microbacteriaceae.</title>
        <authorList>
            <person name="Kim S.J."/>
            <person name="Ahn J.H."/>
            <person name="Weon H.Y."/>
            <person name="Hamada M."/>
            <person name="Suzuki K."/>
            <person name="Kwon S.W."/>
        </authorList>
    </citation>
    <scope>NUCLEOTIDE SEQUENCE [LARGE SCALE GENOMIC DNA]</scope>
    <source>
        <strain evidence="4 5">NBRC 108724</strain>
    </source>
</reference>
<evidence type="ECO:0000313" key="5">
    <source>
        <dbReference type="Proteomes" id="UP000474967"/>
    </source>
</evidence>
<evidence type="ECO:0000313" key="4">
    <source>
        <dbReference type="EMBL" id="NEN04392.1"/>
    </source>
</evidence>
<keyword evidence="2 4" id="KW-0418">Kinase</keyword>
<dbReference type="PROSITE" id="PS00584">
    <property type="entry name" value="PFKB_KINASES_2"/>
    <property type="match status" value="1"/>
</dbReference>
<accession>A0A6L9XSL1</accession>
<dbReference type="InterPro" id="IPR029056">
    <property type="entry name" value="Ribokinase-like"/>
</dbReference>
<proteinExistence type="predicted"/>
<dbReference type="PANTHER" id="PTHR10584:SF166">
    <property type="entry name" value="RIBOKINASE"/>
    <property type="match status" value="1"/>
</dbReference>
<dbReference type="Proteomes" id="UP000474967">
    <property type="component" value="Unassembled WGS sequence"/>
</dbReference>
<dbReference type="AlphaFoldDB" id="A0A6L9XSL1"/>
<dbReference type="SUPFAM" id="SSF53613">
    <property type="entry name" value="Ribokinase-like"/>
    <property type="match status" value="1"/>
</dbReference>
<evidence type="ECO:0000256" key="1">
    <source>
        <dbReference type="ARBA" id="ARBA00022679"/>
    </source>
</evidence>
<gene>
    <name evidence="4" type="ORF">G3T36_00765</name>
</gene>
<dbReference type="Gene3D" id="3.40.1190.20">
    <property type="match status" value="1"/>
</dbReference>
<keyword evidence="1" id="KW-0808">Transferase</keyword>
<keyword evidence="5" id="KW-1185">Reference proteome</keyword>
<dbReference type="PANTHER" id="PTHR10584">
    <property type="entry name" value="SUGAR KINASE"/>
    <property type="match status" value="1"/>
</dbReference>
<evidence type="ECO:0000259" key="3">
    <source>
        <dbReference type="Pfam" id="PF00294"/>
    </source>
</evidence>
<dbReference type="EMBL" id="JAAGWY010000001">
    <property type="protein sequence ID" value="NEN04392.1"/>
    <property type="molecule type" value="Genomic_DNA"/>
</dbReference>
<protein>
    <submittedName>
        <fullName evidence="4">Sugar kinase</fullName>
    </submittedName>
</protein>
<feature type="domain" description="Carbohydrate kinase PfkB" evidence="3">
    <location>
        <begin position="6"/>
        <end position="302"/>
    </location>
</feature>
<evidence type="ECO:0000256" key="2">
    <source>
        <dbReference type="ARBA" id="ARBA00022777"/>
    </source>
</evidence>
<name>A0A6L9XSL1_9MICO</name>
<comment type="caution">
    <text evidence="4">The sequence shown here is derived from an EMBL/GenBank/DDBJ whole genome shotgun (WGS) entry which is preliminary data.</text>
</comment>